<evidence type="ECO:0000313" key="1">
    <source>
        <dbReference type="EMBL" id="ETK08271.1"/>
    </source>
</evidence>
<evidence type="ECO:0000313" key="2">
    <source>
        <dbReference type="Proteomes" id="UP000018874"/>
    </source>
</evidence>
<protein>
    <submittedName>
        <fullName evidence="1">Uncharacterized protein</fullName>
    </submittedName>
</protein>
<name>W2CP63_9BACT</name>
<sequence length="211" mass="24366">MFLLLRGYPKADLYKDGLIFYRDSAALHEFGHVVASRNGSSFLSLMKEKKQKKIKAMIAISFCLVHVVNGRFFVRLGEGRTIFAKFLLLRVCSKSDLYKDRLIFYHGNATLHEFGHVVASRNSSSFLSLMKEKKKKKIKAMIAISFCLVHVIHGRYFVRLGEGKAIFAEEMLLCSLYMRKKCLHFFRLYLLFVSKTCSNFGAMKRRESLPI</sequence>
<dbReference type="PATRIC" id="fig|1411021.3.peg.1778"/>
<comment type="caution">
    <text evidence="1">The sequence shown here is derived from an EMBL/GenBank/DDBJ whole genome shotgun (WGS) entry which is preliminary data.</text>
</comment>
<dbReference type="Proteomes" id="UP000018874">
    <property type="component" value="Unassembled WGS sequence"/>
</dbReference>
<dbReference type="AlphaFoldDB" id="W2CP63"/>
<dbReference type="EMBL" id="AYYD01001199">
    <property type="protein sequence ID" value="ETK08271.1"/>
    <property type="molecule type" value="Genomic_DNA"/>
</dbReference>
<accession>W2CP63</accession>
<keyword evidence="2" id="KW-1185">Reference proteome</keyword>
<organism evidence="1 2">
    <name type="scientific">Tannerella sp. oral taxon BU063 isolate Cell 6/7/9</name>
    <dbReference type="NCBI Taxonomy" id="1411021"/>
    <lineage>
        <taxon>Bacteria</taxon>
        <taxon>Pseudomonadati</taxon>
        <taxon>Bacteroidota</taxon>
        <taxon>Bacteroidia</taxon>
        <taxon>Bacteroidales</taxon>
        <taxon>Tannerellaceae</taxon>
        <taxon>Tannerella</taxon>
    </lineage>
</organism>
<gene>
    <name evidence="1" type="ORF">T231_13545</name>
</gene>
<proteinExistence type="predicted"/>
<reference evidence="1 2" key="1">
    <citation type="submission" date="2013-11" db="EMBL/GenBank/DDBJ databases">
        <title>Single cell genomics of uncultured Tannerella BU063 (oral taxon 286).</title>
        <authorList>
            <person name="Beall C.J."/>
            <person name="Campbell A.G."/>
            <person name="Griffen A.L."/>
            <person name="Podar M."/>
            <person name="Leys E.J."/>
        </authorList>
    </citation>
    <scope>NUCLEOTIDE SEQUENCE [LARGE SCALE GENOMIC DNA]</scope>
    <source>
        <strain evidence="1">Cell 6/7/9</strain>
    </source>
</reference>